<name>X1PE89_9ZZZZ</name>
<feature type="non-terminal residue" evidence="4">
    <location>
        <position position="222"/>
    </location>
</feature>
<evidence type="ECO:0000259" key="3">
    <source>
        <dbReference type="PROSITE" id="PS51722"/>
    </source>
</evidence>
<evidence type="ECO:0000313" key="4">
    <source>
        <dbReference type="EMBL" id="GAI40796.1"/>
    </source>
</evidence>
<dbReference type="AlphaFoldDB" id="X1PE89"/>
<reference evidence="4" key="1">
    <citation type="journal article" date="2014" name="Front. Microbiol.">
        <title>High frequency of phylogenetically diverse reductive dehalogenase-homologous genes in deep subseafloor sedimentary metagenomes.</title>
        <authorList>
            <person name="Kawai M."/>
            <person name="Futagami T."/>
            <person name="Toyoda A."/>
            <person name="Takaki Y."/>
            <person name="Nishi S."/>
            <person name="Hori S."/>
            <person name="Arai W."/>
            <person name="Tsubouchi T."/>
            <person name="Morono Y."/>
            <person name="Uchiyama I."/>
            <person name="Ito T."/>
            <person name="Fujiyama A."/>
            <person name="Inagaki F."/>
            <person name="Takami H."/>
        </authorList>
    </citation>
    <scope>NUCLEOTIDE SEQUENCE</scope>
    <source>
        <strain evidence="4">Expedition CK06-06</strain>
    </source>
</reference>
<dbReference type="PRINTS" id="PR00315">
    <property type="entry name" value="ELONGATNFCT"/>
</dbReference>
<gene>
    <name evidence="4" type="ORF">S06H3_48278</name>
</gene>
<comment type="caution">
    <text evidence="4">The sequence shown here is derived from an EMBL/GenBank/DDBJ whole genome shotgun (WGS) entry which is preliminary data.</text>
</comment>
<dbReference type="NCBIfam" id="TIGR00231">
    <property type="entry name" value="small_GTP"/>
    <property type="match status" value="1"/>
</dbReference>
<dbReference type="GO" id="GO:0005525">
    <property type="term" value="F:GTP binding"/>
    <property type="evidence" value="ECO:0007669"/>
    <property type="project" value="UniProtKB-KW"/>
</dbReference>
<dbReference type="PROSITE" id="PS51722">
    <property type="entry name" value="G_TR_2"/>
    <property type="match status" value="1"/>
</dbReference>
<protein>
    <recommendedName>
        <fullName evidence="3">Tr-type G domain-containing protein</fullName>
    </recommendedName>
</protein>
<sequence>MAIKGIRTIGFFGHAGSGKTTIADAFLFLAGANTRFGKVSEKTSAFDYDPEEMDRACSLNLGLATFDYKDIIINLIDTPGYSDFIGEAISGVQAVDCAVMVIDAAAGIEVGTERLLKKIEEKNLPLIFFINKLKKESTDYYKIFSAIREITKRSIVPLTIPIGEAEKFSGVADIINNKGFGAKGKEEEIPAQIKEKVAQYTEKIIEAAADINENLMNKYVEG</sequence>
<feature type="domain" description="Tr-type G" evidence="3">
    <location>
        <begin position="4"/>
        <end position="222"/>
    </location>
</feature>
<keyword evidence="1" id="KW-0547">Nucleotide-binding</keyword>
<dbReference type="PANTHER" id="PTHR43261">
    <property type="entry name" value="TRANSLATION ELONGATION FACTOR G-RELATED"/>
    <property type="match status" value="1"/>
</dbReference>
<dbReference type="SUPFAM" id="SSF52540">
    <property type="entry name" value="P-loop containing nucleoside triphosphate hydrolases"/>
    <property type="match status" value="1"/>
</dbReference>
<proteinExistence type="predicted"/>
<dbReference type="GO" id="GO:0032790">
    <property type="term" value="P:ribosome disassembly"/>
    <property type="evidence" value="ECO:0007669"/>
    <property type="project" value="TreeGrafter"/>
</dbReference>
<keyword evidence="2" id="KW-0342">GTP-binding</keyword>
<dbReference type="InterPro" id="IPR005225">
    <property type="entry name" value="Small_GTP-bd"/>
</dbReference>
<organism evidence="4">
    <name type="scientific">marine sediment metagenome</name>
    <dbReference type="NCBI Taxonomy" id="412755"/>
    <lineage>
        <taxon>unclassified sequences</taxon>
        <taxon>metagenomes</taxon>
        <taxon>ecological metagenomes</taxon>
    </lineage>
</organism>
<dbReference type="PANTHER" id="PTHR43261:SF6">
    <property type="entry name" value="ELONGATION FACTOR G-LIKE PROTEIN"/>
    <property type="match status" value="1"/>
</dbReference>
<dbReference type="EMBL" id="BARV01030391">
    <property type="protein sequence ID" value="GAI40796.1"/>
    <property type="molecule type" value="Genomic_DNA"/>
</dbReference>
<dbReference type="Gene3D" id="3.40.50.300">
    <property type="entry name" value="P-loop containing nucleotide triphosphate hydrolases"/>
    <property type="match status" value="1"/>
</dbReference>
<dbReference type="InterPro" id="IPR027417">
    <property type="entry name" value="P-loop_NTPase"/>
</dbReference>
<dbReference type="InterPro" id="IPR000795">
    <property type="entry name" value="T_Tr_GTP-bd_dom"/>
</dbReference>
<accession>X1PE89</accession>
<dbReference type="GO" id="GO:0003924">
    <property type="term" value="F:GTPase activity"/>
    <property type="evidence" value="ECO:0007669"/>
    <property type="project" value="InterPro"/>
</dbReference>
<dbReference type="Pfam" id="PF00009">
    <property type="entry name" value="GTP_EFTU"/>
    <property type="match status" value="1"/>
</dbReference>
<evidence type="ECO:0000256" key="2">
    <source>
        <dbReference type="ARBA" id="ARBA00023134"/>
    </source>
</evidence>
<evidence type="ECO:0000256" key="1">
    <source>
        <dbReference type="ARBA" id="ARBA00022741"/>
    </source>
</evidence>